<dbReference type="AlphaFoldDB" id="A0A1E3NLX2"/>
<dbReference type="RefSeq" id="XP_019018257.1">
    <property type="nucleotide sequence ID" value="XM_019163873.1"/>
</dbReference>
<evidence type="ECO:0000313" key="4">
    <source>
        <dbReference type="Proteomes" id="UP000094455"/>
    </source>
</evidence>
<dbReference type="GeneID" id="30180560"/>
<dbReference type="Proteomes" id="UP000094455">
    <property type="component" value="Unassembled WGS sequence"/>
</dbReference>
<dbReference type="InterPro" id="IPR046341">
    <property type="entry name" value="SET_dom_sf"/>
</dbReference>
<name>A0A1E3NLX2_9ASCO</name>
<feature type="region of interest" description="Disordered" evidence="1">
    <location>
        <begin position="200"/>
        <end position="238"/>
    </location>
</feature>
<feature type="domain" description="SET" evidence="2">
    <location>
        <begin position="27"/>
        <end position="308"/>
    </location>
</feature>
<dbReference type="InterPro" id="IPR001214">
    <property type="entry name" value="SET_dom"/>
</dbReference>
<gene>
    <name evidence="3" type="ORF">PICMEDRAFT_71255</name>
</gene>
<reference evidence="3 4" key="1">
    <citation type="journal article" date="2016" name="Proc. Natl. Acad. Sci. U.S.A.">
        <title>Comparative genomics of biotechnologically important yeasts.</title>
        <authorList>
            <person name="Riley R."/>
            <person name="Haridas S."/>
            <person name="Wolfe K.H."/>
            <person name="Lopes M.R."/>
            <person name="Hittinger C.T."/>
            <person name="Goeker M."/>
            <person name="Salamov A.A."/>
            <person name="Wisecaver J.H."/>
            <person name="Long T.M."/>
            <person name="Calvey C.H."/>
            <person name="Aerts A.L."/>
            <person name="Barry K.W."/>
            <person name="Choi C."/>
            <person name="Clum A."/>
            <person name="Coughlan A.Y."/>
            <person name="Deshpande S."/>
            <person name="Douglass A.P."/>
            <person name="Hanson S.J."/>
            <person name="Klenk H.-P."/>
            <person name="LaButti K.M."/>
            <person name="Lapidus A."/>
            <person name="Lindquist E.A."/>
            <person name="Lipzen A.M."/>
            <person name="Meier-Kolthoff J.P."/>
            <person name="Ohm R.A."/>
            <person name="Otillar R.P."/>
            <person name="Pangilinan J.L."/>
            <person name="Peng Y."/>
            <person name="Rokas A."/>
            <person name="Rosa C.A."/>
            <person name="Scheuner C."/>
            <person name="Sibirny A.A."/>
            <person name="Slot J.C."/>
            <person name="Stielow J.B."/>
            <person name="Sun H."/>
            <person name="Kurtzman C.P."/>
            <person name="Blackwell M."/>
            <person name="Grigoriev I.V."/>
            <person name="Jeffries T.W."/>
        </authorList>
    </citation>
    <scope>NUCLEOTIDE SEQUENCE [LARGE SCALE GENOMIC DNA]</scope>
    <source>
        <strain evidence="3 4">NRRL Y-2026</strain>
    </source>
</reference>
<dbReference type="OrthoDB" id="341421at2759"/>
<evidence type="ECO:0000256" key="1">
    <source>
        <dbReference type="SAM" id="MobiDB-lite"/>
    </source>
</evidence>
<dbReference type="PANTHER" id="PTHR13271:SF34">
    <property type="entry name" value="N-LYSINE METHYLTRANSFERASE SETD6"/>
    <property type="match status" value="1"/>
</dbReference>
<dbReference type="STRING" id="763406.A0A1E3NLX2"/>
<dbReference type="GO" id="GO:0005634">
    <property type="term" value="C:nucleus"/>
    <property type="evidence" value="ECO:0007669"/>
    <property type="project" value="TreeGrafter"/>
</dbReference>
<dbReference type="PIRSF" id="PIRSF011771">
    <property type="entry name" value="RMS1_SET"/>
    <property type="match status" value="1"/>
</dbReference>
<dbReference type="EMBL" id="KV454002">
    <property type="protein sequence ID" value="ODQ47144.1"/>
    <property type="molecule type" value="Genomic_DNA"/>
</dbReference>
<feature type="compositionally biased region" description="Acidic residues" evidence="1">
    <location>
        <begin position="203"/>
        <end position="238"/>
    </location>
</feature>
<organism evidence="3 4">
    <name type="scientific">Pichia membranifaciens NRRL Y-2026</name>
    <dbReference type="NCBI Taxonomy" id="763406"/>
    <lineage>
        <taxon>Eukaryota</taxon>
        <taxon>Fungi</taxon>
        <taxon>Dikarya</taxon>
        <taxon>Ascomycota</taxon>
        <taxon>Saccharomycotina</taxon>
        <taxon>Pichiomycetes</taxon>
        <taxon>Pichiales</taxon>
        <taxon>Pichiaceae</taxon>
        <taxon>Pichia</taxon>
    </lineage>
</organism>
<protein>
    <recommendedName>
        <fullName evidence="2">SET domain-containing protein</fullName>
    </recommendedName>
</protein>
<dbReference type="InterPro" id="IPR011383">
    <property type="entry name" value="N-lys_methylase_SETD6"/>
</dbReference>
<keyword evidence="4" id="KW-1185">Reference proteome</keyword>
<dbReference type="Pfam" id="PF00856">
    <property type="entry name" value="SET"/>
    <property type="match status" value="1"/>
</dbReference>
<evidence type="ECO:0000313" key="3">
    <source>
        <dbReference type="EMBL" id="ODQ47144.1"/>
    </source>
</evidence>
<dbReference type="GO" id="GO:0016279">
    <property type="term" value="F:protein-lysine N-methyltransferase activity"/>
    <property type="evidence" value="ECO:0007669"/>
    <property type="project" value="InterPro"/>
</dbReference>
<dbReference type="PANTHER" id="PTHR13271">
    <property type="entry name" value="UNCHARACTERIZED PUTATIVE METHYLTRANSFERASE"/>
    <property type="match status" value="1"/>
</dbReference>
<proteinExistence type="predicted"/>
<dbReference type="InterPro" id="IPR050600">
    <property type="entry name" value="SETD3_SETD6_MTase"/>
</dbReference>
<sequence length="566" mass="65005">MSEEQVFRENTEKFAQWVQDHFSRVSTKFKIDDLREQGQGRGLIATEDIAKNERLFELSRDCILNVTTAAMSKLRAGNRNVLESLNQWQALIICVAYEWLMGDKSRFAHYFRVLPLQSSDYNSLMFWSEEELETLKPSGVLSRIGREAAEEMHALLVADIIPNRLQCPELAEFLTQERFHVVASLIMSYSFDVDHFAEKVDTEESDDCDDSDDDDDDDDEGDDGGKEEEEEELDQEDVDQALEELDDADAAEDRLSRDSYLKSMVPLADTLNSNTSLVNATLKYEKSKLVMIAEKKIKKGEQIFNIYGELPNTEILRKYGYVELPSSKFDFAEILQPSIRKYFQDAFSARFSFIKESQAESLIDVIFETIQDSDYLAESLTEDMEDGVVADRYEVYANGEVLTEMLLLLLIISSILVSGGSDEKWFKKLVRGVERKPSSDLLSFINRTILKSHQLLEENSSLTSSSFQNLKELVKLRIAEYPPHITDGTYKLPESYSHLSRKNFSDIALFGEVKCLRDMVDGKFPPLKKNKTPKFNIIDDKKFLKNLLKRKLEDQESKLAKKQKKH</sequence>
<accession>A0A1E3NLX2</accession>
<evidence type="ECO:0000259" key="2">
    <source>
        <dbReference type="PROSITE" id="PS50280"/>
    </source>
</evidence>
<dbReference type="PROSITE" id="PS50280">
    <property type="entry name" value="SET"/>
    <property type="match status" value="1"/>
</dbReference>
<dbReference type="SUPFAM" id="SSF82199">
    <property type="entry name" value="SET domain"/>
    <property type="match status" value="1"/>
</dbReference>
<dbReference type="Gene3D" id="3.90.1410.10">
    <property type="entry name" value="set domain protein methyltransferase, domain 1"/>
    <property type="match status" value="1"/>
</dbReference>